<dbReference type="EMBL" id="BGPR01299456">
    <property type="protein sequence ID" value="GBN62792.1"/>
    <property type="molecule type" value="Genomic_DNA"/>
</dbReference>
<proteinExistence type="predicted"/>
<protein>
    <submittedName>
        <fullName evidence="2">Uncharacterized protein</fullName>
    </submittedName>
</protein>
<comment type="caution">
    <text evidence="2">The sequence shown here is derived from an EMBL/GenBank/DDBJ whole genome shotgun (WGS) entry which is preliminary data.</text>
</comment>
<sequence>VSVLAVQVPVQRASGRPRPPERDGGPQEEERDPPDDHQRGQADRHPLPVAQFFRISTPTNPAALHAGTEDG</sequence>
<feature type="non-terminal residue" evidence="2">
    <location>
        <position position="1"/>
    </location>
</feature>
<reference evidence="2 3" key="1">
    <citation type="journal article" date="2019" name="Sci. Rep.">
        <title>Orb-weaving spider Araneus ventricosus genome elucidates the spidroin gene catalogue.</title>
        <authorList>
            <person name="Kono N."/>
            <person name="Nakamura H."/>
            <person name="Ohtoshi R."/>
            <person name="Moran D.A.P."/>
            <person name="Shinohara A."/>
            <person name="Yoshida Y."/>
            <person name="Fujiwara M."/>
            <person name="Mori M."/>
            <person name="Tomita M."/>
            <person name="Arakawa K."/>
        </authorList>
    </citation>
    <scope>NUCLEOTIDE SEQUENCE [LARGE SCALE GENOMIC DNA]</scope>
</reference>
<name>A0A4Y2QHK8_ARAVE</name>
<accession>A0A4Y2QHK8</accession>
<evidence type="ECO:0000256" key="1">
    <source>
        <dbReference type="SAM" id="MobiDB-lite"/>
    </source>
</evidence>
<organism evidence="2 3">
    <name type="scientific">Araneus ventricosus</name>
    <name type="common">Orbweaver spider</name>
    <name type="synonym">Epeira ventricosa</name>
    <dbReference type="NCBI Taxonomy" id="182803"/>
    <lineage>
        <taxon>Eukaryota</taxon>
        <taxon>Metazoa</taxon>
        <taxon>Ecdysozoa</taxon>
        <taxon>Arthropoda</taxon>
        <taxon>Chelicerata</taxon>
        <taxon>Arachnida</taxon>
        <taxon>Araneae</taxon>
        <taxon>Araneomorphae</taxon>
        <taxon>Entelegynae</taxon>
        <taxon>Araneoidea</taxon>
        <taxon>Araneidae</taxon>
        <taxon>Araneus</taxon>
    </lineage>
</organism>
<dbReference type="AlphaFoldDB" id="A0A4Y2QHK8"/>
<keyword evidence="3" id="KW-1185">Reference proteome</keyword>
<evidence type="ECO:0000313" key="2">
    <source>
        <dbReference type="EMBL" id="GBN62792.1"/>
    </source>
</evidence>
<dbReference type="Proteomes" id="UP000499080">
    <property type="component" value="Unassembled WGS sequence"/>
</dbReference>
<gene>
    <name evidence="2" type="ORF">AVEN_234586_1</name>
</gene>
<feature type="region of interest" description="Disordered" evidence="1">
    <location>
        <begin position="1"/>
        <end position="49"/>
    </location>
</feature>
<feature type="compositionally biased region" description="Basic and acidic residues" evidence="1">
    <location>
        <begin position="34"/>
        <end position="46"/>
    </location>
</feature>
<evidence type="ECO:0000313" key="3">
    <source>
        <dbReference type="Proteomes" id="UP000499080"/>
    </source>
</evidence>